<dbReference type="KEGG" id="moc:BB934_26020"/>
<organism evidence="2">
    <name type="scientific">Microvirga ossetica</name>
    <dbReference type="NCBI Taxonomy" id="1882682"/>
    <lineage>
        <taxon>Bacteria</taxon>
        <taxon>Pseudomonadati</taxon>
        <taxon>Pseudomonadota</taxon>
        <taxon>Alphaproteobacteria</taxon>
        <taxon>Hyphomicrobiales</taxon>
        <taxon>Methylobacteriaceae</taxon>
        <taxon>Microvirga</taxon>
    </lineage>
</organism>
<accession>A0A1B2EMP7</accession>
<dbReference type="OrthoDB" id="8020410at2"/>
<dbReference type="EMBL" id="CP016616">
    <property type="protein sequence ID" value="ANY81244.1"/>
    <property type="molecule type" value="Genomic_DNA"/>
</dbReference>
<name>A0A1B2EMP7_9HYPH</name>
<evidence type="ECO:0000256" key="1">
    <source>
        <dbReference type="SAM" id="SignalP"/>
    </source>
</evidence>
<dbReference type="AlphaFoldDB" id="A0A1B2EMP7"/>
<dbReference type="InterPro" id="IPR010486">
    <property type="entry name" value="HNS-dep_expression_A/B"/>
</dbReference>
<feature type="chain" id="PRO_5008536039" description="HdeA/HdeB family protein" evidence="1">
    <location>
        <begin position="23"/>
        <end position="118"/>
    </location>
</feature>
<proteinExistence type="predicted"/>
<gene>
    <name evidence="2" type="ORF">BB934_26020</name>
</gene>
<sequence>MTRILAAIVASIVFTAPSIATAQVPLTSYADAKGFIDVQTLTCAQLAGTFQEDADLLSAWYSGWYNGLAKKHYLDLKRGKVVEHEVIVYCKANPEKKITEALAVVFNDERAKQGIDMK</sequence>
<keyword evidence="1" id="KW-0732">Signal</keyword>
<protein>
    <recommendedName>
        <fullName evidence="3">HdeA/HdeB family protein</fullName>
    </recommendedName>
</protein>
<evidence type="ECO:0000313" key="2">
    <source>
        <dbReference type="EMBL" id="ANY81244.1"/>
    </source>
</evidence>
<feature type="signal peptide" evidence="1">
    <location>
        <begin position="1"/>
        <end position="22"/>
    </location>
</feature>
<dbReference type="RefSeq" id="WP_099512311.1">
    <property type="nucleotide sequence ID" value="NZ_CP016616.1"/>
</dbReference>
<reference evidence="2" key="1">
    <citation type="submission" date="2016-07" db="EMBL/GenBank/DDBJ databases">
        <title>Microvirga ossetica sp. nov. a new species of rhizobia isolated from root nodules of the legume species Vicia alpestris Steven originated from North Ossetia region in the Caucasus.</title>
        <authorList>
            <person name="Safronova V.I."/>
            <person name="Kuznetsova I.G."/>
            <person name="Sazanova A.L."/>
            <person name="Belimov A."/>
            <person name="Andronov E."/>
            <person name="Osledkin Y.S."/>
            <person name="Onishchuk O.P."/>
            <person name="Kurchak O.N."/>
            <person name="Shaposhnikov A.I."/>
            <person name="Willems A."/>
            <person name="Tikhonovich I.A."/>
        </authorList>
    </citation>
    <scope>NUCLEOTIDE SEQUENCE [LARGE SCALE GENOMIC DNA]</scope>
    <source>
        <strain evidence="2">V5/3M</strain>
    </source>
</reference>
<evidence type="ECO:0008006" key="3">
    <source>
        <dbReference type="Google" id="ProtNLM"/>
    </source>
</evidence>
<dbReference type="Pfam" id="PF06411">
    <property type="entry name" value="HdeA"/>
    <property type="match status" value="1"/>
</dbReference>